<gene>
    <name evidence="2" type="ORF">CPELLU_LOCUS3680</name>
</gene>
<dbReference type="EMBL" id="CAJVQA010001818">
    <property type="protein sequence ID" value="CAG8527352.1"/>
    <property type="molecule type" value="Genomic_DNA"/>
</dbReference>
<dbReference type="AlphaFoldDB" id="A0A9N9FDD1"/>
<proteinExistence type="predicted"/>
<sequence length="183" mass="20712">MSNEPFNEGELTKKYPKQAELLKALEINILKGHPNSLASNIIILELKNWHEYNEEILLNLLKAFTTLMCGHILHYDCLEKNNKDKQKTCLICFIDNERMLSAKVQDVDMSEAVEDEGEKTSNLIGVVNKLSVNSGKVILQSETKSMEPDKVQGLIKELSMPSELIDNNDRGNKNKESKPITLL</sequence>
<comment type="caution">
    <text evidence="2">The sequence shown here is derived from an EMBL/GenBank/DDBJ whole genome shotgun (WGS) entry which is preliminary data.</text>
</comment>
<evidence type="ECO:0000313" key="2">
    <source>
        <dbReference type="EMBL" id="CAG8527352.1"/>
    </source>
</evidence>
<reference evidence="2" key="1">
    <citation type="submission" date="2021-06" db="EMBL/GenBank/DDBJ databases">
        <authorList>
            <person name="Kallberg Y."/>
            <person name="Tangrot J."/>
            <person name="Rosling A."/>
        </authorList>
    </citation>
    <scope>NUCLEOTIDE SEQUENCE</scope>
    <source>
        <strain evidence="2">FL966</strain>
    </source>
</reference>
<feature type="region of interest" description="Disordered" evidence="1">
    <location>
        <begin position="164"/>
        <end position="183"/>
    </location>
</feature>
<dbReference type="Gene3D" id="3.30.40.10">
    <property type="entry name" value="Zinc/RING finger domain, C3HC4 (zinc finger)"/>
    <property type="match status" value="1"/>
</dbReference>
<dbReference type="SUPFAM" id="SSF57850">
    <property type="entry name" value="RING/U-box"/>
    <property type="match status" value="1"/>
</dbReference>
<feature type="compositionally biased region" description="Basic and acidic residues" evidence="1">
    <location>
        <begin position="167"/>
        <end position="183"/>
    </location>
</feature>
<protein>
    <submittedName>
        <fullName evidence="2">23981_t:CDS:1</fullName>
    </submittedName>
</protein>
<feature type="non-terminal residue" evidence="2">
    <location>
        <position position="183"/>
    </location>
</feature>
<dbReference type="Proteomes" id="UP000789759">
    <property type="component" value="Unassembled WGS sequence"/>
</dbReference>
<name>A0A9N9FDD1_9GLOM</name>
<evidence type="ECO:0000313" key="3">
    <source>
        <dbReference type="Proteomes" id="UP000789759"/>
    </source>
</evidence>
<dbReference type="OrthoDB" id="411372at2759"/>
<keyword evidence="3" id="KW-1185">Reference proteome</keyword>
<dbReference type="InterPro" id="IPR013083">
    <property type="entry name" value="Znf_RING/FYVE/PHD"/>
</dbReference>
<organism evidence="2 3">
    <name type="scientific">Cetraspora pellucida</name>
    <dbReference type="NCBI Taxonomy" id="1433469"/>
    <lineage>
        <taxon>Eukaryota</taxon>
        <taxon>Fungi</taxon>
        <taxon>Fungi incertae sedis</taxon>
        <taxon>Mucoromycota</taxon>
        <taxon>Glomeromycotina</taxon>
        <taxon>Glomeromycetes</taxon>
        <taxon>Diversisporales</taxon>
        <taxon>Gigasporaceae</taxon>
        <taxon>Cetraspora</taxon>
    </lineage>
</organism>
<accession>A0A9N9FDD1</accession>
<evidence type="ECO:0000256" key="1">
    <source>
        <dbReference type="SAM" id="MobiDB-lite"/>
    </source>
</evidence>